<evidence type="ECO:0000313" key="2">
    <source>
        <dbReference type="Proteomes" id="UP000177515"/>
    </source>
</evidence>
<dbReference type="Proteomes" id="UP000177515">
    <property type="component" value="Chromosome 2"/>
</dbReference>
<dbReference type="RefSeq" id="WP_071072832.1">
    <property type="nucleotide sequence ID" value="NZ_CP017755.1"/>
</dbReference>
<evidence type="ECO:0000313" key="1">
    <source>
        <dbReference type="EMBL" id="AOZ10354.1"/>
    </source>
</evidence>
<name>A0ABM6FEN6_9BURK</name>
<dbReference type="InterPro" id="IPR003458">
    <property type="entry name" value="Phage_T4_Gp38_tail_assem"/>
</dbReference>
<reference evidence="1 2" key="1">
    <citation type="submission" date="2016-10" db="EMBL/GenBank/DDBJ databases">
        <title>Complete genome sequences of three Cupriavidus strains isolated from various Malaysian environments.</title>
        <authorList>
            <person name="Abdullah A.A.-A."/>
            <person name="Shafie N.A.H."/>
            <person name="Lau N.S."/>
        </authorList>
    </citation>
    <scope>NUCLEOTIDE SEQUENCE [LARGE SCALE GENOMIC DNA]</scope>
    <source>
        <strain evidence="1 2">USMAA1020</strain>
    </source>
</reference>
<protein>
    <recommendedName>
        <fullName evidence="3">Tail fiber assembly protein</fullName>
    </recommendedName>
</protein>
<accession>A0ABM6FEN6</accession>
<evidence type="ECO:0008006" key="3">
    <source>
        <dbReference type="Google" id="ProtNLM"/>
    </source>
</evidence>
<organism evidence="1 2">
    <name type="scientific">Cupriavidus malaysiensis</name>
    <dbReference type="NCBI Taxonomy" id="367825"/>
    <lineage>
        <taxon>Bacteria</taxon>
        <taxon>Pseudomonadati</taxon>
        <taxon>Pseudomonadota</taxon>
        <taxon>Betaproteobacteria</taxon>
        <taxon>Burkholderiales</taxon>
        <taxon>Burkholderiaceae</taxon>
        <taxon>Cupriavidus</taxon>
    </lineage>
</organism>
<dbReference type="EMBL" id="CP017755">
    <property type="protein sequence ID" value="AOZ10354.1"/>
    <property type="molecule type" value="Genomic_DNA"/>
</dbReference>
<proteinExistence type="predicted"/>
<sequence length="199" mass="21483">MDIHNYHPTTGEYLGLGVADPSPLEPGVHIVPGYATPVPPPRAAGRAIAVYRDAAGGVPQNAADGAWTAQPDYRGVPLYRTADGSRFEAGAEYSGIGDLPPFLTDEPRPGPAHVWRDEGWQLDDALAARLQADEAAARRDGLLAEAERRIAPLLDGFLLGELTEPEVERLRSMSQYRKALRAIDPDAAQVSAWPQAPWD</sequence>
<keyword evidence="2" id="KW-1185">Reference proteome</keyword>
<dbReference type="Pfam" id="PF02413">
    <property type="entry name" value="Caudo_TAP"/>
    <property type="match status" value="1"/>
</dbReference>
<gene>
    <name evidence="1" type="ORF">BKK80_32725</name>
</gene>